<gene>
    <name evidence="3" type="ORF">DdX_01393</name>
</gene>
<protein>
    <submittedName>
        <fullName evidence="3">Gex interacting protein 4</fullName>
    </submittedName>
</protein>
<dbReference type="EMBL" id="JAKKPZ010000001">
    <property type="protein sequence ID" value="KAI1729170.1"/>
    <property type="molecule type" value="Genomic_DNA"/>
</dbReference>
<reference evidence="3" key="1">
    <citation type="submission" date="2022-01" db="EMBL/GenBank/DDBJ databases">
        <title>Genome Sequence Resource for Two Populations of Ditylenchus destructor, the Migratory Endoparasitic Phytonematode.</title>
        <authorList>
            <person name="Zhang H."/>
            <person name="Lin R."/>
            <person name="Xie B."/>
        </authorList>
    </citation>
    <scope>NUCLEOTIDE SEQUENCE</scope>
    <source>
        <strain evidence="3">BazhouSP</strain>
    </source>
</reference>
<evidence type="ECO:0000256" key="2">
    <source>
        <dbReference type="SAM" id="MobiDB-lite"/>
    </source>
</evidence>
<feature type="region of interest" description="Disordered" evidence="2">
    <location>
        <begin position="390"/>
        <end position="426"/>
    </location>
</feature>
<comment type="caution">
    <text evidence="3">The sequence shown here is derived from an EMBL/GenBank/DDBJ whole genome shotgun (WGS) entry which is preliminary data.</text>
</comment>
<sequence length="559" mass="63651">MNQNIAYFSSSNNIDHRQGTNSQPYTSTVEFHPASATSGFHNSSNQGAFHTNTGTTFVTNNLSGQPHTLQAQNAGQRIATVVPVSSVGGQQPGTVHVQLLPQGGSPVTTQQHIIIATQPLHTTQAAEPDDRRMAAFMEYFVEQQPVCSTVQTNAQTMQYQNPAMVTKYAIKNKMNSAEKNEKELVKRAKQAEAARQRYHRLTSEEKKALNLKRTLAQKRKRQREKELAELESILRQSNDIVDDPEVTEQLREKRMRARWAEAARTRYQRMTSEERRIHNNKRRLRQVSVKIGEKGEPLNDDVARQRIKDQNAKKAEAARLRYHRMNPDEKKMYNQRRTEAFRRRRMEEEALLAMPIGRINGEALDRAQQIVVRNAKRAEAARLRYQRMTPEQRKTYNQKRYTPKRKREQMGGGMDGGDSDSMKGGIGKAEEDEFDALSSLERDVLRRTQQAHQALQRQRQGFGTPNGPVQAGTVGTHLVTQHQQQQLQQQPQTPMGSHQLLLNRQPPTPQQQIHVQQGNGQGHPIQVQYTTGGQMVVGQHIQQQQPQLITTYTTQHPNA</sequence>
<dbReference type="PANTHER" id="PTHR22084">
    <property type="entry name" value="GEX INTERACTING PROTEIN PROTEIN 4"/>
    <property type="match status" value="1"/>
</dbReference>
<feature type="region of interest" description="Disordered" evidence="2">
    <location>
        <begin position="448"/>
        <end position="525"/>
    </location>
</feature>
<name>A0AAD4RDW3_9BILA</name>
<evidence type="ECO:0000256" key="1">
    <source>
        <dbReference type="SAM" id="Coils"/>
    </source>
</evidence>
<dbReference type="Proteomes" id="UP001201812">
    <property type="component" value="Unassembled WGS sequence"/>
</dbReference>
<organism evidence="3 4">
    <name type="scientific">Ditylenchus destructor</name>
    <dbReference type="NCBI Taxonomy" id="166010"/>
    <lineage>
        <taxon>Eukaryota</taxon>
        <taxon>Metazoa</taxon>
        <taxon>Ecdysozoa</taxon>
        <taxon>Nematoda</taxon>
        <taxon>Chromadorea</taxon>
        <taxon>Rhabditida</taxon>
        <taxon>Tylenchina</taxon>
        <taxon>Tylenchomorpha</taxon>
        <taxon>Sphaerularioidea</taxon>
        <taxon>Anguinidae</taxon>
        <taxon>Anguininae</taxon>
        <taxon>Ditylenchus</taxon>
    </lineage>
</organism>
<proteinExistence type="predicted"/>
<feature type="compositionally biased region" description="Low complexity" evidence="2">
    <location>
        <begin position="448"/>
        <end position="460"/>
    </location>
</feature>
<accession>A0AAD4RDW3</accession>
<dbReference type="PANTHER" id="PTHR22084:SF4">
    <property type="entry name" value="BZIP DOMAIN-CONTAINING PROTEIN"/>
    <property type="match status" value="1"/>
</dbReference>
<feature type="region of interest" description="Disordered" evidence="2">
    <location>
        <begin position="1"/>
        <end position="24"/>
    </location>
</feature>
<evidence type="ECO:0000313" key="3">
    <source>
        <dbReference type="EMBL" id="KAI1729170.1"/>
    </source>
</evidence>
<evidence type="ECO:0000313" key="4">
    <source>
        <dbReference type="Proteomes" id="UP001201812"/>
    </source>
</evidence>
<dbReference type="AlphaFoldDB" id="A0AAD4RDW3"/>
<feature type="coiled-coil region" evidence="1">
    <location>
        <begin position="174"/>
        <end position="233"/>
    </location>
</feature>
<feature type="compositionally biased region" description="Low complexity" evidence="2">
    <location>
        <begin position="473"/>
        <end position="494"/>
    </location>
</feature>
<keyword evidence="1" id="KW-0175">Coiled coil</keyword>
<keyword evidence="4" id="KW-1185">Reference proteome</keyword>